<dbReference type="KEGG" id="ccs:CCNA_02654"/>
<dbReference type="EMBL" id="CP001340">
    <property type="protein sequence ID" value="ACL96119.1"/>
    <property type="molecule type" value="Genomic_DNA"/>
</dbReference>
<sequence length="125" mass="13347">MPEALWSVFENAAAPQRIVLALLYAAPPATLVSAALAIRTRREAWRRIVAELRIVGPALGVFMAGLNSFHMGQTIQKLPFDPTLKQVAPGIFEIATFASLGAFVGLVAVAAHVAVSFSTPGERTY</sequence>
<gene>
    <name evidence="2" type="ordered locus">CCNA_02654</name>
</gene>
<dbReference type="Proteomes" id="UP000001364">
    <property type="component" value="Chromosome"/>
</dbReference>
<evidence type="ECO:0000256" key="1">
    <source>
        <dbReference type="SAM" id="Phobius"/>
    </source>
</evidence>
<dbReference type="OrthoDB" id="7190950at2"/>
<reference evidence="2 3" key="1">
    <citation type="journal article" date="2010" name="J. Bacteriol.">
        <title>The genetic basis of laboratory adaptation in Caulobacter crescentus.</title>
        <authorList>
            <person name="Marks M.E."/>
            <person name="Castro-Rojas C.M."/>
            <person name="Teiling C."/>
            <person name="Du L."/>
            <person name="Kapatral V."/>
            <person name="Walunas T.L."/>
            <person name="Crosson S."/>
        </authorList>
    </citation>
    <scope>NUCLEOTIDE SEQUENCE [LARGE SCALE GENOMIC DNA]</scope>
    <source>
        <strain evidence="3">NA1000 / CB15N</strain>
    </source>
</reference>
<name>A0A0H3C9L8_CAUVN</name>
<keyword evidence="1" id="KW-1133">Transmembrane helix</keyword>
<feature type="transmembrane region" description="Helical" evidence="1">
    <location>
        <begin position="50"/>
        <end position="70"/>
    </location>
</feature>
<evidence type="ECO:0008006" key="4">
    <source>
        <dbReference type="Google" id="ProtNLM"/>
    </source>
</evidence>
<feature type="transmembrane region" description="Helical" evidence="1">
    <location>
        <begin position="90"/>
        <end position="115"/>
    </location>
</feature>
<keyword evidence="1" id="KW-0472">Membrane</keyword>
<dbReference type="GeneID" id="7332757"/>
<dbReference type="RefSeq" id="YP_002518027.1">
    <property type="nucleotide sequence ID" value="NC_011916.1"/>
</dbReference>
<keyword evidence="1" id="KW-0812">Transmembrane</keyword>
<evidence type="ECO:0000313" key="3">
    <source>
        <dbReference type="Proteomes" id="UP000001364"/>
    </source>
</evidence>
<feature type="transmembrane region" description="Helical" evidence="1">
    <location>
        <begin position="18"/>
        <end position="38"/>
    </location>
</feature>
<proteinExistence type="predicted"/>
<evidence type="ECO:0000313" key="2">
    <source>
        <dbReference type="EMBL" id="ACL96119.1"/>
    </source>
</evidence>
<organism evidence="2 3">
    <name type="scientific">Caulobacter vibrioides (strain NA1000 / CB15N)</name>
    <name type="common">Caulobacter crescentus</name>
    <dbReference type="NCBI Taxonomy" id="565050"/>
    <lineage>
        <taxon>Bacteria</taxon>
        <taxon>Pseudomonadati</taxon>
        <taxon>Pseudomonadota</taxon>
        <taxon>Alphaproteobacteria</taxon>
        <taxon>Caulobacterales</taxon>
        <taxon>Caulobacteraceae</taxon>
        <taxon>Caulobacter</taxon>
    </lineage>
</organism>
<dbReference type="AlphaFoldDB" id="A0A0H3C9L8"/>
<keyword evidence="3" id="KW-1185">Reference proteome</keyword>
<accession>A0A0H3C9L8</accession>
<dbReference type="RefSeq" id="WP_012640525.1">
    <property type="nucleotide sequence ID" value="NC_011916.1"/>
</dbReference>
<protein>
    <recommendedName>
        <fullName evidence="4">MotA/TolQ/ExbB proton channel domain-containing protein</fullName>
    </recommendedName>
</protein>
<dbReference type="HOGENOM" id="CLU_1988626_0_0_5"/>